<name>A0A1D3CYL3_9EIME</name>
<dbReference type="AlphaFoldDB" id="A0A1D3CYL3"/>
<feature type="compositionally biased region" description="Low complexity" evidence="1">
    <location>
        <begin position="143"/>
        <end position="163"/>
    </location>
</feature>
<feature type="region of interest" description="Disordered" evidence="1">
    <location>
        <begin position="91"/>
        <end position="164"/>
    </location>
</feature>
<feature type="compositionally biased region" description="Basic and acidic residues" evidence="1">
    <location>
        <begin position="91"/>
        <end position="111"/>
    </location>
</feature>
<proteinExistence type="predicted"/>
<dbReference type="VEuPathDB" id="ToxoDB:cyc_01108"/>
<dbReference type="EMBL" id="JROU02001494">
    <property type="protein sequence ID" value="OEH76266.1"/>
    <property type="molecule type" value="Genomic_DNA"/>
</dbReference>
<organism evidence="2 3">
    <name type="scientific">Cyclospora cayetanensis</name>
    <dbReference type="NCBI Taxonomy" id="88456"/>
    <lineage>
        <taxon>Eukaryota</taxon>
        <taxon>Sar</taxon>
        <taxon>Alveolata</taxon>
        <taxon>Apicomplexa</taxon>
        <taxon>Conoidasida</taxon>
        <taxon>Coccidia</taxon>
        <taxon>Eucoccidiorida</taxon>
        <taxon>Eimeriorina</taxon>
        <taxon>Eimeriidae</taxon>
        <taxon>Cyclospora</taxon>
    </lineage>
</organism>
<comment type="caution">
    <text evidence="2">The sequence shown here is derived from an EMBL/GenBank/DDBJ whole genome shotgun (WGS) entry which is preliminary data.</text>
</comment>
<dbReference type="InParanoid" id="A0A1D3CYL3"/>
<sequence>MSPFAALRGSPPAVAAHSPSQGAAETAEEAVFPEESRSAAEASPACLLSPPPNMLYGTVQRKPHAWFCGALFGMQQQQQRLSLQVCREEKRRESGESAYEAGKENCRDSQRSDAAAATTAQQQEEEGLLRNEAEPNRCVGHGSSSDTSSCSSSSSSSSSSDSTTDCKRICHHEDVAPWETVGISPQVLAVAQQEALVLQQVEETICCSPGIVLRLLLAIKQQRHLTWSDCCSSAAAHYVGRLLLRWRAVKRKRSKEAAAAAERRQPSSPQQRRDQGSLGSNPRSLRITSSNTTKHPLSAGEAGGPATARENRRGSTALEADSVAPRAAGKRQRVDIPPP</sequence>
<keyword evidence="3" id="KW-1185">Reference proteome</keyword>
<feature type="compositionally biased region" description="Basic and acidic residues" evidence="1">
    <location>
        <begin position="261"/>
        <end position="275"/>
    </location>
</feature>
<dbReference type="Proteomes" id="UP000095192">
    <property type="component" value="Unassembled WGS sequence"/>
</dbReference>
<protein>
    <submittedName>
        <fullName evidence="2">Uncharacterized protein</fullName>
    </submittedName>
</protein>
<evidence type="ECO:0000313" key="2">
    <source>
        <dbReference type="EMBL" id="OEH76266.1"/>
    </source>
</evidence>
<feature type="compositionally biased region" description="Polar residues" evidence="1">
    <location>
        <begin position="277"/>
        <end position="295"/>
    </location>
</feature>
<evidence type="ECO:0000256" key="1">
    <source>
        <dbReference type="SAM" id="MobiDB-lite"/>
    </source>
</evidence>
<reference evidence="2 3" key="1">
    <citation type="journal article" date="2016" name="BMC Genomics">
        <title>Comparative genomics reveals Cyclospora cayetanensis possesses coccidia-like metabolism and invasion components but unique surface antigens.</title>
        <authorList>
            <person name="Liu S."/>
            <person name="Wang L."/>
            <person name="Zheng H."/>
            <person name="Xu Z."/>
            <person name="Roellig D.M."/>
            <person name="Li N."/>
            <person name="Frace M.A."/>
            <person name="Tang K."/>
            <person name="Arrowood M.J."/>
            <person name="Moss D.M."/>
            <person name="Zhang L."/>
            <person name="Feng Y."/>
            <person name="Xiao L."/>
        </authorList>
    </citation>
    <scope>NUCLEOTIDE SEQUENCE [LARGE SCALE GENOMIC DNA]</scope>
    <source>
        <strain evidence="2 3">CHN_HEN01</strain>
    </source>
</reference>
<accession>A0A1D3CYL3</accession>
<evidence type="ECO:0000313" key="3">
    <source>
        <dbReference type="Proteomes" id="UP000095192"/>
    </source>
</evidence>
<feature type="region of interest" description="Disordered" evidence="1">
    <location>
        <begin position="1"/>
        <end position="37"/>
    </location>
</feature>
<gene>
    <name evidence="2" type="ORF">cyc_01108</name>
</gene>
<feature type="region of interest" description="Disordered" evidence="1">
    <location>
        <begin position="255"/>
        <end position="339"/>
    </location>
</feature>